<keyword evidence="4 8" id="KW-0812">Transmembrane</keyword>
<dbReference type="PROSITE" id="PS52016">
    <property type="entry name" value="TONB_DEPENDENT_REC_3"/>
    <property type="match status" value="1"/>
</dbReference>
<dbReference type="SUPFAM" id="SSF56935">
    <property type="entry name" value="Porins"/>
    <property type="match status" value="1"/>
</dbReference>
<dbReference type="NCBIfam" id="TIGR04056">
    <property type="entry name" value="OMP_RagA_SusC"/>
    <property type="match status" value="1"/>
</dbReference>
<evidence type="ECO:0000256" key="8">
    <source>
        <dbReference type="PROSITE-ProRule" id="PRU01360"/>
    </source>
</evidence>
<dbReference type="InterPro" id="IPR036942">
    <property type="entry name" value="Beta-barrel_TonB_sf"/>
</dbReference>
<accession>A0ABS3Z252</accession>
<dbReference type="Gene3D" id="2.60.40.1120">
    <property type="entry name" value="Carboxypeptidase-like, regulatory domain"/>
    <property type="match status" value="1"/>
</dbReference>
<keyword evidence="5 9" id="KW-0798">TonB box</keyword>
<dbReference type="SUPFAM" id="SSF49464">
    <property type="entry name" value="Carboxypeptidase regulatory domain-like"/>
    <property type="match status" value="1"/>
</dbReference>
<evidence type="ECO:0000256" key="1">
    <source>
        <dbReference type="ARBA" id="ARBA00004571"/>
    </source>
</evidence>
<evidence type="ECO:0000259" key="12">
    <source>
        <dbReference type="Pfam" id="PF07715"/>
    </source>
</evidence>
<evidence type="ECO:0000256" key="2">
    <source>
        <dbReference type="ARBA" id="ARBA00022448"/>
    </source>
</evidence>
<dbReference type="InterPro" id="IPR000531">
    <property type="entry name" value="Beta-barrel_TonB"/>
</dbReference>
<reference evidence="13 14" key="1">
    <citation type="submission" date="2021-03" db="EMBL/GenBank/DDBJ databases">
        <title>Assistant Professor.</title>
        <authorList>
            <person name="Huq M.A."/>
        </authorList>
    </citation>
    <scope>NUCLEOTIDE SEQUENCE [LARGE SCALE GENOMIC DNA]</scope>
    <source>
        <strain evidence="13 14">MAH-29</strain>
    </source>
</reference>
<gene>
    <name evidence="13" type="ORF">J7I42_25955</name>
</gene>
<evidence type="ECO:0000313" key="14">
    <source>
        <dbReference type="Proteomes" id="UP000677244"/>
    </source>
</evidence>
<name>A0ABS3Z252_9BACT</name>
<evidence type="ECO:0000256" key="5">
    <source>
        <dbReference type="ARBA" id="ARBA00023077"/>
    </source>
</evidence>
<dbReference type="Gene3D" id="2.40.170.20">
    <property type="entry name" value="TonB-dependent receptor, beta-barrel domain"/>
    <property type="match status" value="1"/>
</dbReference>
<dbReference type="Proteomes" id="UP000677244">
    <property type="component" value="Unassembled WGS sequence"/>
</dbReference>
<dbReference type="Gene3D" id="2.170.130.10">
    <property type="entry name" value="TonB-dependent receptor, plug domain"/>
    <property type="match status" value="1"/>
</dbReference>
<feature type="signal peptide" evidence="10">
    <location>
        <begin position="1"/>
        <end position="35"/>
    </location>
</feature>
<evidence type="ECO:0000256" key="10">
    <source>
        <dbReference type="SAM" id="SignalP"/>
    </source>
</evidence>
<keyword evidence="7 8" id="KW-0998">Cell outer membrane</keyword>
<dbReference type="InterPro" id="IPR023997">
    <property type="entry name" value="TonB-dep_OMP_SusC/RagA_CS"/>
</dbReference>
<keyword evidence="10" id="KW-0732">Signal</keyword>
<evidence type="ECO:0000259" key="11">
    <source>
        <dbReference type="Pfam" id="PF00593"/>
    </source>
</evidence>
<keyword evidence="6 8" id="KW-0472">Membrane</keyword>
<proteinExistence type="inferred from homology"/>
<dbReference type="NCBIfam" id="TIGR04057">
    <property type="entry name" value="SusC_RagA_signa"/>
    <property type="match status" value="1"/>
</dbReference>
<comment type="subcellular location">
    <subcellularLocation>
        <location evidence="1 8">Cell outer membrane</location>
        <topology evidence="1 8">Multi-pass membrane protein</topology>
    </subcellularLocation>
</comment>
<keyword evidence="3 8" id="KW-1134">Transmembrane beta strand</keyword>
<dbReference type="InterPro" id="IPR037066">
    <property type="entry name" value="Plug_dom_sf"/>
</dbReference>
<dbReference type="InterPro" id="IPR008969">
    <property type="entry name" value="CarboxyPept-like_regulatory"/>
</dbReference>
<feature type="domain" description="TonB-dependent receptor plug" evidence="12">
    <location>
        <begin position="132"/>
        <end position="238"/>
    </location>
</feature>
<evidence type="ECO:0000256" key="4">
    <source>
        <dbReference type="ARBA" id="ARBA00022692"/>
    </source>
</evidence>
<evidence type="ECO:0000256" key="7">
    <source>
        <dbReference type="ARBA" id="ARBA00023237"/>
    </source>
</evidence>
<dbReference type="InterPro" id="IPR023996">
    <property type="entry name" value="TonB-dep_OMP_SusC/RagA"/>
</dbReference>
<evidence type="ECO:0000256" key="6">
    <source>
        <dbReference type="ARBA" id="ARBA00023136"/>
    </source>
</evidence>
<evidence type="ECO:0000256" key="9">
    <source>
        <dbReference type="RuleBase" id="RU003357"/>
    </source>
</evidence>
<dbReference type="Pfam" id="PF00593">
    <property type="entry name" value="TonB_dep_Rec_b-barrel"/>
    <property type="match status" value="1"/>
</dbReference>
<evidence type="ECO:0000313" key="13">
    <source>
        <dbReference type="EMBL" id="MBO9203755.1"/>
    </source>
</evidence>
<dbReference type="InterPro" id="IPR039426">
    <property type="entry name" value="TonB-dep_rcpt-like"/>
</dbReference>
<evidence type="ECO:0000256" key="3">
    <source>
        <dbReference type="ARBA" id="ARBA00022452"/>
    </source>
</evidence>
<dbReference type="Pfam" id="PF13715">
    <property type="entry name" value="CarbopepD_reg_2"/>
    <property type="match status" value="1"/>
</dbReference>
<organism evidence="13 14">
    <name type="scientific">Niastella soli</name>
    <dbReference type="NCBI Taxonomy" id="2821487"/>
    <lineage>
        <taxon>Bacteria</taxon>
        <taxon>Pseudomonadati</taxon>
        <taxon>Bacteroidota</taxon>
        <taxon>Chitinophagia</taxon>
        <taxon>Chitinophagales</taxon>
        <taxon>Chitinophagaceae</taxon>
        <taxon>Niastella</taxon>
    </lineage>
</organism>
<dbReference type="InterPro" id="IPR012910">
    <property type="entry name" value="Plug_dom"/>
</dbReference>
<keyword evidence="2 8" id="KW-0813">Transport</keyword>
<feature type="chain" id="PRO_5045481447" evidence="10">
    <location>
        <begin position="36"/>
        <end position="996"/>
    </location>
</feature>
<feature type="domain" description="TonB-dependent receptor-like beta-barrel" evidence="11">
    <location>
        <begin position="408"/>
        <end position="954"/>
    </location>
</feature>
<dbReference type="Pfam" id="PF07715">
    <property type="entry name" value="Plug"/>
    <property type="match status" value="1"/>
</dbReference>
<sequence>MRKKIMRFFCFPLVRKTTLPMLAALMLLMALPALAFQQQDRTIKGKVTDENNAPLPSVSVTVRGTNKSVTTDESGNFEITVPSGKAFLQFSAVSYVTKDISVGNQTSINTKLTLQSKQLSDVVVVGYGKSSKRNITGSITSINNENFNQVVTGSPTQLLQGKVAGLNIARSGDPNKTPSVILRGPSTLRDGANEPFYVIDGVPGANLELVAPTDIVSIDVLKDASSTAIYGARAANGVIMITTRRAKQGQTMLSYNPYVAIETISNKIDMLSGDELRDYLGKNGQSLVSQYNDSGANTNWQDEVMRTGVSHNHNLAFNGAQGNTLYGASINYFDNQGIVKTTNLKRVVARGNIETKFFDERLRLAFSATNSTAKHHDVDQGALFGNMLTYMPTVKVRRPDGSFTEDFSRGGYLNPVGIITNNLFDYKEENTLLNGLAEVRILKGLTYTLSLSQQKQRLDSSFYNNAYSGQAVGANGRAHRGSYENTKQVIESYFNYDKTYGDHNFKLLAGYSWQQDRTGDGFGANTQYYTNDLLNYNNLAVSNGVVTGTIKFDNNIISTLRLISYYARVNYQFRDRYLFQASLRKDGSSAFGNNNRWGYFPTVSAGWRITQESFMADQKIFDDLKLRAGYGVSGNSLGFDAFTAITRYDASGRFYNNGLYLNGLLPVTNENPDLKWESTAMTNIGLDFSVLKNRISGSIDYYIKNTSDLIFGYQVPNTVYFTSTMTANVGKVKNTGVEVNINATPVQTKAFTWNTTLNASHNKNEVVSLSNGRFQAPDYYPLAYLGGKGQSGNWSQVLVQGQPLGTFSLWHYMGKNDAGTSTFLTADGKTIASQPLTTDLMIAGNAQPKMLFGWNNTFTYKNFDLNFFLRGVTGNKILNNTLAQLNSPADSKNNNVPKFTLGEAFIDAFAYLTSDRFLEKGDYIRMDNATLGYSIKTKVKAISKLRVYVSGNNLFTITGYRGIDPEINIAGLTPGIDSKNFYPKTRSIIFGANIVF</sequence>
<protein>
    <submittedName>
        <fullName evidence="13">SusC/RagA family TonB-linked outer membrane protein</fullName>
    </submittedName>
</protein>
<comment type="similarity">
    <text evidence="8 9">Belongs to the TonB-dependent receptor family.</text>
</comment>
<dbReference type="EMBL" id="JAGHKO010000010">
    <property type="protein sequence ID" value="MBO9203755.1"/>
    <property type="molecule type" value="Genomic_DNA"/>
</dbReference>
<keyword evidence="14" id="KW-1185">Reference proteome</keyword>
<comment type="caution">
    <text evidence="13">The sequence shown here is derived from an EMBL/GenBank/DDBJ whole genome shotgun (WGS) entry which is preliminary data.</text>
</comment>
<dbReference type="RefSeq" id="WP_209141803.1">
    <property type="nucleotide sequence ID" value="NZ_JAGHKO010000010.1"/>
</dbReference>